<evidence type="ECO:0000313" key="2">
    <source>
        <dbReference type="Proteomes" id="UP000789920"/>
    </source>
</evidence>
<accession>A0ACA9NVP7</accession>
<name>A0ACA9NVP7_9GLOM</name>
<feature type="non-terminal residue" evidence="1">
    <location>
        <position position="1"/>
    </location>
</feature>
<dbReference type="EMBL" id="CAJVQC010016226">
    <property type="protein sequence ID" value="CAG8674525.1"/>
    <property type="molecule type" value="Genomic_DNA"/>
</dbReference>
<reference evidence="1" key="1">
    <citation type="submission" date="2021-06" db="EMBL/GenBank/DDBJ databases">
        <authorList>
            <person name="Kallberg Y."/>
            <person name="Tangrot J."/>
            <person name="Rosling A."/>
        </authorList>
    </citation>
    <scope>NUCLEOTIDE SEQUENCE</scope>
    <source>
        <strain evidence="1">MA461A</strain>
    </source>
</reference>
<organism evidence="1 2">
    <name type="scientific">Racocetra persica</name>
    <dbReference type="NCBI Taxonomy" id="160502"/>
    <lineage>
        <taxon>Eukaryota</taxon>
        <taxon>Fungi</taxon>
        <taxon>Fungi incertae sedis</taxon>
        <taxon>Mucoromycota</taxon>
        <taxon>Glomeromycotina</taxon>
        <taxon>Glomeromycetes</taxon>
        <taxon>Diversisporales</taxon>
        <taxon>Gigasporaceae</taxon>
        <taxon>Racocetra</taxon>
    </lineage>
</organism>
<evidence type="ECO:0000313" key="1">
    <source>
        <dbReference type="EMBL" id="CAG8674525.1"/>
    </source>
</evidence>
<gene>
    <name evidence="1" type="ORF">RPERSI_LOCUS8832</name>
</gene>
<comment type="caution">
    <text evidence="1">The sequence shown here is derived from an EMBL/GenBank/DDBJ whole genome shotgun (WGS) entry which is preliminary data.</text>
</comment>
<protein>
    <submittedName>
        <fullName evidence="1">3013_t:CDS:1</fullName>
    </submittedName>
</protein>
<keyword evidence="2" id="KW-1185">Reference proteome</keyword>
<sequence length="94" mass="11374">SDKGKQKEVINKVQQKDKELQILSDKFIQLEQIAKIQSDKFQEQEQKRKNQIDYLTKLLYIKEKDKYKTAEIEDSIYNTIRYFRKESAKKSEKL</sequence>
<proteinExistence type="predicted"/>
<dbReference type="Proteomes" id="UP000789920">
    <property type="component" value="Unassembled WGS sequence"/>
</dbReference>